<accession>A0A8T2S995</accession>
<keyword evidence="1" id="KW-1133">Transmembrane helix</keyword>
<feature type="transmembrane region" description="Helical" evidence="1">
    <location>
        <begin position="48"/>
        <end position="68"/>
    </location>
</feature>
<gene>
    <name evidence="3" type="ORF">KP509_21G041400</name>
</gene>
<evidence type="ECO:0000256" key="2">
    <source>
        <dbReference type="SAM" id="SignalP"/>
    </source>
</evidence>
<keyword evidence="1" id="KW-0812">Transmembrane</keyword>
<evidence type="ECO:0000256" key="1">
    <source>
        <dbReference type="SAM" id="Phobius"/>
    </source>
</evidence>
<comment type="caution">
    <text evidence="3">The sequence shown here is derived from an EMBL/GenBank/DDBJ whole genome shotgun (WGS) entry which is preliminary data.</text>
</comment>
<sequence length="79" mass="8523">MAPVKNFCVSSSFLFIFFIFIANCLCSSTVYAQPAESPAPPPANDGVTIDLGIAYALLLTALVVTYLVHPMDALAFKFF</sequence>
<organism evidence="3 4">
    <name type="scientific">Ceratopteris richardii</name>
    <name type="common">Triangle waterfern</name>
    <dbReference type="NCBI Taxonomy" id="49495"/>
    <lineage>
        <taxon>Eukaryota</taxon>
        <taxon>Viridiplantae</taxon>
        <taxon>Streptophyta</taxon>
        <taxon>Embryophyta</taxon>
        <taxon>Tracheophyta</taxon>
        <taxon>Polypodiopsida</taxon>
        <taxon>Polypodiidae</taxon>
        <taxon>Polypodiales</taxon>
        <taxon>Pteridineae</taxon>
        <taxon>Pteridaceae</taxon>
        <taxon>Parkerioideae</taxon>
        <taxon>Ceratopteris</taxon>
    </lineage>
</organism>
<dbReference type="AlphaFoldDB" id="A0A8T2S995"/>
<keyword evidence="4" id="KW-1185">Reference proteome</keyword>
<keyword evidence="1" id="KW-0472">Membrane</keyword>
<dbReference type="InterPro" id="IPR009424">
    <property type="entry name" value="AGP16/20/22/41"/>
</dbReference>
<name>A0A8T2S995_CERRI</name>
<reference evidence="3" key="1">
    <citation type="submission" date="2021-08" db="EMBL/GenBank/DDBJ databases">
        <title>WGS assembly of Ceratopteris richardii.</title>
        <authorList>
            <person name="Marchant D.B."/>
            <person name="Chen G."/>
            <person name="Jenkins J."/>
            <person name="Shu S."/>
            <person name="Leebens-Mack J."/>
            <person name="Grimwood J."/>
            <person name="Schmutz J."/>
            <person name="Soltis P."/>
            <person name="Soltis D."/>
            <person name="Chen Z.-H."/>
        </authorList>
    </citation>
    <scope>NUCLEOTIDE SEQUENCE</scope>
    <source>
        <strain evidence="3">Whitten #5841</strain>
        <tissue evidence="3">Leaf</tissue>
    </source>
</reference>
<protein>
    <submittedName>
        <fullName evidence="3">Uncharacterized protein</fullName>
    </submittedName>
</protein>
<evidence type="ECO:0000313" key="3">
    <source>
        <dbReference type="EMBL" id="KAH7315249.1"/>
    </source>
</evidence>
<proteinExistence type="predicted"/>
<dbReference type="PANTHER" id="PTHR33374">
    <property type="entry name" value="ARABINOGALACTAN PROTEIN 20"/>
    <property type="match status" value="1"/>
</dbReference>
<evidence type="ECO:0000313" key="4">
    <source>
        <dbReference type="Proteomes" id="UP000825935"/>
    </source>
</evidence>
<dbReference type="Pfam" id="PF06376">
    <property type="entry name" value="AGP"/>
    <property type="match status" value="1"/>
</dbReference>
<dbReference type="EMBL" id="CM035426">
    <property type="protein sequence ID" value="KAH7315249.1"/>
    <property type="molecule type" value="Genomic_DNA"/>
</dbReference>
<feature type="chain" id="PRO_5035761559" evidence="2">
    <location>
        <begin position="33"/>
        <end position="79"/>
    </location>
</feature>
<dbReference type="Proteomes" id="UP000825935">
    <property type="component" value="Chromosome 21"/>
</dbReference>
<feature type="signal peptide" evidence="2">
    <location>
        <begin position="1"/>
        <end position="32"/>
    </location>
</feature>
<dbReference type="OMA" id="IANCLCS"/>
<keyword evidence="2" id="KW-0732">Signal</keyword>